<proteinExistence type="predicted"/>
<evidence type="ECO:0000313" key="3">
    <source>
        <dbReference type="Proteomes" id="UP001220324"/>
    </source>
</evidence>
<dbReference type="Proteomes" id="UP001220324">
    <property type="component" value="Unassembled WGS sequence"/>
</dbReference>
<name>A0AAD6GBK0_9EURO</name>
<dbReference type="Gene3D" id="3.90.228.10">
    <property type="match status" value="1"/>
</dbReference>
<feature type="domain" description="PARP catalytic" evidence="1">
    <location>
        <begin position="79"/>
        <end position="143"/>
    </location>
</feature>
<protein>
    <recommendedName>
        <fullName evidence="1">PARP catalytic domain-containing protein</fullName>
    </recommendedName>
</protein>
<accession>A0AAD6GBK0</accession>
<dbReference type="AlphaFoldDB" id="A0AAD6GBK0"/>
<gene>
    <name evidence="2" type="ORF">N7494_008709</name>
</gene>
<evidence type="ECO:0000313" key="2">
    <source>
        <dbReference type="EMBL" id="KAJ5532157.1"/>
    </source>
</evidence>
<comment type="caution">
    <text evidence="2">The sequence shown here is derived from an EMBL/GenBank/DDBJ whole genome shotgun (WGS) entry which is preliminary data.</text>
</comment>
<dbReference type="InterPro" id="IPR012317">
    <property type="entry name" value="Poly(ADP-ribose)pol_cat_dom"/>
</dbReference>
<keyword evidence="3" id="KW-1185">Reference proteome</keyword>
<dbReference type="SUPFAM" id="SSF56399">
    <property type="entry name" value="ADP-ribosylation"/>
    <property type="match status" value="1"/>
</dbReference>
<dbReference type="Pfam" id="PF00644">
    <property type="entry name" value="PARP"/>
    <property type="match status" value="1"/>
</dbReference>
<sequence length="194" mass="21645">MATDKTMELIRLTKGAQFYQKVSREFNSKWKHSKTTGELVSIYVIKNAKDPKLKLRFHGTQRACKIGSGSLEPCDKEECYICSILKNGFSLKYANPRAMFGRGIYSSVVSSKANIYAKNHHVRSKKHVLILCGLDPGRVKNMKAAGPPGRCDSVEGLTKANGGQLAYEESVVYNTSRIKPIGLVVYTRKGWTPR</sequence>
<reference evidence="2 3" key="1">
    <citation type="journal article" date="2023" name="IMA Fungus">
        <title>Comparative genomic study of the Penicillium genus elucidates a diverse pangenome and 15 lateral gene transfer events.</title>
        <authorList>
            <person name="Petersen C."/>
            <person name="Sorensen T."/>
            <person name="Nielsen M.R."/>
            <person name="Sondergaard T.E."/>
            <person name="Sorensen J.L."/>
            <person name="Fitzpatrick D.A."/>
            <person name="Frisvad J.C."/>
            <person name="Nielsen K.L."/>
        </authorList>
    </citation>
    <scope>NUCLEOTIDE SEQUENCE [LARGE SCALE GENOMIC DNA]</scope>
    <source>
        <strain evidence="2 3">IBT 35679</strain>
    </source>
</reference>
<dbReference type="GO" id="GO:0003950">
    <property type="term" value="F:NAD+ poly-ADP-ribosyltransferase activity"/>
    <property type="evidence" value="ECO:0007669"/>
    <property type="project" value="InterPro"/>
</dbReference>
<evidence type="ECO:0000259" key="1">
    <source>
        <dbReference type="Pfam" id="PF00644"/>
    </source>
</evidence>
<organism evidence="2 3">
    <name type="scientific">Penicillium frequentans</name>
    <dbReference type="NCBI Taxonomy" id="3151616"/>
    <lineage>
        <taxon>Eukaryota</taxon>
        <taxon>Fungi</taxon>
        <taxon>Dikarya</taxon>
        <taxon>Ascomycota</taxon>
        <taxon>Pezizomycotina</taxon>
        <taxon>Eurotiomycetes</taxon>
        <taxon>Eurotiomycetidae</taxon>
        <taxon>Eurotiales</taxon>
        <taxon>Aspergillaceae</taxon>
        <taxon>Penicillium</taxon>
    </lineage>
</organism>
<dbReference type="EMBL" id="JAQIZZ010000007">
    <property type="protein sequence ID" value="KAJ5532157.1"/>
    <property type="molecule type" value="Genomic_DNA"/>
</dbReference>